<comment type="caution">
    <text evidence="4">The sequence shown here is derived from an EMBL/GenBank/DDBJ whole genome shotgun (WGS) entry which is preliminary data.</text>
</comment>
<keyword evidence="2" id="KW-0503">Monooxygenase</keyword>
<evidence type="ECO:0000256" key="3">
    <source>
        <dbReference type="SAM" id="MobiDB-lite"/>
    </source>
</evidence>
<name>A0ABP9BNX2_9ACTN</name>
<dbReference type="EMBL" id="BAABIG010000024">
    <property type="protein sequence ID" value="GAA4798385.1"/>
    <property type="molecule type" value="Genomic_DNA"/>
</dbReference>
<keyword evidence="2" id="KW-0560">Oxidoreductase</keyword>
<keyword evidence="5" id="KW-1185">Reference proteome</keyword>
<dbReference type="InterPro" id="IPR036396">
    <property type="entry name" value="Cyt_P450_sf"/>
</dbReference>
<dbReference type="InterPro" id="IPR002397">
    <property type="entry name" value="Cyt_P450_B"/>
</dbReference>
<protein>
    <submittedName>
        <fullName evidence="4">Cytochrome P450</fullName>
    </submittedName>
</protein>
<dbReference type="InterPro" id="IPR017972">
    <property type="entry name" value="Cyt_P450_CS"/>
</dbReference>
<sequence length="380" mass="42293">MVKTFAAEMDAWVVTGYEEARTLLADPRLSKDAWRLPEVIAANFVDDGTGAAKSGAAPGAAPPNPRNMLFSDPPDHTRLRRLIGKAFTMRRVEKMRPWIEDTTDKLLDAVVPGREFDLVGDLALALPIYVIGNLLGVAEDRFADIRRWNAVLTNVDTSGEEKQAALARMYGYMGGLIRSKRDQPGEDMVTALLEAQDDGTRLDEGELLSTIFLVMNAGYETTANMISSGVRTLLRHPEARERLRRSPELVPAAIEEFLRFEGPLNLATIRFTTEPVQAGGVLIPRNAIVFVSLLSADRDSGRFADPDRFDIERPASGHLAFGHGIHHCLGAPLARLEGEVVFRKLLERFTSWELAVPETSLRWRYSMQFRGLDRLPVRLS</sequence>
<dbReference type="SUPFAM" id="SSF48264">
    <property type="entry name" value="Cytochrome P450"/>
    <property type="match status" value="1"/>
</dbReference>
<dbReference type="CDD" id="cd11029">
    <property type="entry name" value="CYP107-like"/>
    <property type="match status" value="1"/>
</dbReference>
<dbReference type="PANTHER" id="PTHR46696:SF1">
    <property type="entry name" value="CYTOCHROME P450 YJIB-RELATED"/>
    <property type="match status" value="1"/>
</dbReference>
<dbReference type="Gene3D" id="1.10.630.10">
    <property type="entry name" value="Cytochrome P450"/>
    <property type="match status" value="1"/>
</dbReference>
<dbReference type="PROSITE" id="PS00086">
    <property type="entry name" value="CYTOCHROME_P450"/>
    <property type="match status" value="1"/>
</dbReference>
<keyword evidence="2" id="KW-0479">Metal-binding</keyword>
<gene>
    <name evidence="4" type="ORF">GCM10023220_27690</name>
</gene>
<feature type="region of interest" description="Disordered" evidence="3">
    <location>
        <begin position="52"/>
        <end position="72"/>
    </location>
</feature>
<evidence type="ECO:0000313" key="5">
    <source>
        <dbReference type="Proteomes" id="UP001501265"/>
    </source>
</evidence>
<dbReference type="Pfam" id="PF00067">
    <property type="entry name" value="p450"/>
    <property type="match status" value="1"/>
</dbReference>
<dbReference type="InterPro" id="IPR001128">
    <property type="entry name" value="Cyt_P450"/>
</dbReference>
<organism evidence="4 5">
    <name type="scientific">Streptomyces ziwulingensis</name>
    <dbReference type="NCBI Taxonomy" id="1045501"/>
    <lineage>
        <taxon>Bacteria</taxon>
        <taxon>Bacillati</taxon>
        <taxon>Actinomycetota</taxon>
        <taxon>Actinomycetes</taxon>
        <taxon>Kitasatosporales</taxon>
        <taxon>Streptomycetaceae</taxon>
        <taxon>Streptomyces</taxon>
    </lineage>
</organism>
<evidence type="ECO:0000313" key="4">
    <source>
        <dbReference type="EMBL" id="GAA4798385.1"/>
    </source>
</evidence>
<dbReference type="PANTHER" id="PTHR46696">
    <property type="entry name" value="P450, PUTATIVE (EUROFUNG)-RELATED"/>
    <property type="match status" value="1"/>
</dbReference>
<reference evidence="5" key="1">
    <citation type="journal article" date="2019" name="Int. J. Syst. Evol. Microbiol.">
        <title>The Global Catalogue of Microorganisms (GCM) 10K type strain sequencing project: providing services to taxonomists for standard genome sequencing and annotation.</title>
        <authorList>
            <consortium name="The Broad Institute Genomics Platform"/>
            <consortium name="The Broad Institute Genome Sequencing Center for Infectious Disease"/>
            <person name="Wu L."/>
            <person name="Ma J."/>
        </authorList>
    </citation>
    <scope>NUCLEOTIDE SEQUENCE [LARGE SCALE GENOMIC DNA]</scope>
    <source>
        <strain evidence="5">JCM 18081</strain>
    </source>
</reference>
<keyword evidence="2" id="KW-0408">Iron</keyword>
<keyword evidence="2" id="KW-0349">Heme</keyword>
<evidence type="ECO:0000256" key="1">
    <source>
        <dbReference type="ARBA" id="ARBA00010617"/>
    </source>
</evidence>
<dbReference type="PRINTS" id="PR00385">
    <property type="entry name" value="P450"/>
</dbReference>
<accession>A0ABP9BNX2</accession>
<dbReference type="Proteomes" id="UP001501265">
    <property type="component" value="Unassembled WGS sequence"/>
</dbReference>
<proteinExistence type="inferred from homology"/>
<dbReference type="PRINTS" id="PR00359">
    <property type="entry name" value="BP450"/>
</dbReference>
<comment type="similarity">
    <text evidence="1 2">Belongs to the cytochrome P450 family.</text>
</comment>
<evidence type="ECO:0000256" key="2">
    <source>
        <dbReference type="RuleBase" id="RU000461"/>
    </source>
</evidence>